<dbReference type="STRING" id="947166.A0A1D1UUT0"/>
<dbReference type="PANTHER" id="PTHR12610">
    <property type="entry name" value="SINGLE STRANDED DNA BINDING PROTEIN"/>
    <property type="match status" value="1"/>
</dbReference>
<dbReference type="OrthoDB" id="5600002at2759"/>
<evidence type="ECO:0000313" key="6">
    <source>
        <dbReference type="Proteomes" id="UP000186922"/>
    </source>
</evidence>
<evidence type="ECO:0000313" key="5">
    <source>
        <dbReference type="EMBL" id="GAU92205.1"/>
    </source>
</evidence>
<dbReference type="Proteomes" id="UP000186922">
    <property type="component" value="Unassembled WGS sequence"/>
</dbReference>
<feature type="compositionally biased region" description="Polar residues" evidence="4">
    <location>
        <begin position="385"/>
        <end position="397"/>
    </location>
</feature>
<proteinExistence type="predicted"/>
<dbReference type="GO" id="GO:0045944">
    <property type="term" value="P:positive regulation of transcription by RNA polymerase II"/>
    <property type="evidence" value="ECO:0007669"/>
    <property type="project" value="TreeGrafter"/>
</dbReference>
<dbReference type="InterPro" id="IPR006594">
    <property type="entry name" value="LisH"/>
</dbReference>
<evidence type="ECO:0000256" key="2">
    <source>
        <dbReference type="ARBA" id="ARBA00023125"/>
    </source>
</evidence>
<keyword evidence="6" id="KW-1185">Reference proteome</keyword>
<protein>
    <submittedName>
        <fullName evidence="5">Uncharacterized protein</fullName>
    </submittedName>
</protein>
<gene>
    <name evidence="5" type="primary">RvY_04317-1</name>
    <name evidence="5" type="synonym">RvY_04317.1</name>
    <name evidence="5" type="ORF">RvY_04317</name>
</gene>
<comment type="caution">
    <text evidence="5">The sequence shown here is derived from an EMBL/GenBank/DDBJ whole genome shotgun (WGS) entry which is preliminary data.</text>
</comment>
<dbReference type="GO" id="GO:0003697">
    <property type="term" value="F:single-stranded DNA binding"/>
    <property type="evidence" value="ECO:0007669"/>
    <property type="project" value="InterPro"/>
</dbReference>
<dbReference type="PANTHER" id="PTHR12610:SF12">
    <property type="entry name" value="SEQUENCE-SPECIFIC SINGLE-STRANDED DNA-BINDING PROTEIN, ISOFORM D"/>
    <property type="match status" value="1"/>
</dbReference>
<evidence type="ECO:0000256" key="1">
    <source>
        <dbReference type="ARBA" id="ARBA00004123"/>
    </source>
</evidence>
<comment type="subcellular location">
    <subcellularLocation>
        <location evidence="1">Nucleus</location>
    </subcellularLocation>
</comment>
<organism evidence="5 6">
    <name type="scientific">Ramazzottius varieornatus</name>
    <name type="common">Water bear</name>
    <name type="synonym">Tardigrade</name>
    <dbReference type="NCBI Taxonomy" id="947166"/>
    <lineage>
        <taxon>Eukaryota</taxon>
        <taxon>Metazoa</taxon>
        <taxon>Ecdysozoa</taxon>
        <taxon>Tardigrada</taxon>
        <taxon>Eutardigrada</taxon>
        <taxon>Parachela</taxon>
        <taxon>Hypsibioidea</taxon>
        <taxon>Ramazzottiidae</taxon>
        <taxon>Ramazzottius</taxon>
    </lineage>
</organism>
<feature type="compositionally biased region" description="Low complexity" evidence="4">
    <location>
        <begin position="178"/>
        <end position="208"/>
    </location>
</feature>
<dbReference type="InterPro" id="IPR008116">
    <property type="entry name" value="SSDP_DNA-bd"/>
</dbReference>
<sequence>MYSRGKAGQPVPSDAQAKEKLIVFVYEYLHHMGASQAAGMFLQEIKWSGPPVQPGADPPGFLSSWWSVFWDLYCAAPERRDREPHSREAASFHDYTIMAQAGHPLSPGMNGIGMPQNHLSHGMPDGAIQSPSLAHQLAASGEGGLPPGFFPGSHLRPSSAQMVPHGAMMHSLTGAGGQPSSMQQQQQHPGQPSTTQQQQAQQQSQQQTNGPLNPNSPHPAMTMMMQSGASPRGYAPSTRGSPAARMTHPSQQQVDFSGAPPGSMMIDSQGMLVSRMPMTRGMPASPMTPGAYPPSVLQRMQNPNGSPSSTGSVLMSTMQHQQQQRAQAWQHQNSMGHYSTPSPPNGSYMNMMGPPSHMQQSPSQESVLSGGSDNIYGMMKAQQDRYGNSMQDGSMASMQGVDMGSINGEGLEMKHSPSVNGSTNSSGTQQNTGQNSMENVDEYSLSQYSSGQTATSTGSTQDS</sequence>
<dbReference type="PRINTS" id="PR01743">
    <property type="entry name" value="SSDNABINDING"/>
</dbReference>
<dbReference type="PROSITE" id="PS50896">
    <property type="entry name" value="LISH"/>
    <property type="match status" value="1"/>
</dbReference>
<evidence type="ECO:0000256" key="3">
    <source>
        <dbReference type="ARBA" id="ARBA00023242"/>
    </source>
</evidence>
<evidence type="ECO:0000256" key="4">
    <source>
        <dbReference type="SAM" id="MobiDB-lite"/>
    </source>
</evidence>
<dbReference type="GO" id="GO:0005634">
    <property type="term" value="C:nucleus"/>
    <property type="evidence" value="ECO:0007669"/>
    <property type="project" value="UniProtKB-SubCell"/>
</dbReference>
<name>A0A1D1UUT0_RAMVA</name>
<feature type="region of interest" description="Disordered" evidence="4">
    <location>
        <begin position="138"/>
        <end position="260"/>
    </location>
</feature>
<accession>A0A1D1UUT0</accession>
<feature type="compositionally biased region" description="Low complexity" evidence="4">
    <location>
        <begin position="446"/>
        <end position="463"/>
    </location>
</feature>
<dbReference type="AlphaFoldDB" id="A0A1D1UUT0"/>
<keyword evidence="2" id="KW-0238">DNA-binding</keyword>
<dbReference type="EMBL" id="BDGG01000002">
    <property type="protein sequence ID" value="GAU92205.1"/>
    <property type="molecule type" value="Genomic_DNA"/>
</dbReference>
<keyword evidence="3" id="KW-0539">Nucleus</keyword>
<feature type="compositionally biased region" description="Polar residues" evidence="4">
    <location>
        <begin position="417"/>
        <end position="438"/>
    </location>
</feature>
<reference evidence="5 6" key="1">
    <citation type="journal article" date="2016" name="Nat. Commun.">
        <title>Extremotolerant tardigrade genome and improved radiotolerance of human cultured cells by tardigrade-unique protein.</title>
        <authorList>
            <person name="Hashimoto T."/>
            <person name="Horikawa D.D."/>
            <person name="Saito Y."/>
            <person name="Kuwahara H."/>
            <person name="Kozuka-Hata H."/>
            <person name="Shin-I T."/>
            <person name="Minakuchi Y."/>
            <person name="Ohishi K."/>
            <person name="Motoyama A."/>
            <person name="Aizu T."/>
            <person name="Enomoto A."/>
            <person name="Kondo K."/>
            <person name="Tanaka S."/>
            <person name="Hara Y."/>
            <person name="Koshikawa S."/>
            <person name="Sagara H."/>
            <person name="Miura T."/>
            <person name="Yokobori S."/>
            <person name="Miyagawa K."/>
            <person name="Suzuki Y."/>
            <person name="Kubo T."/>
            <person name="Oyama M."/>
            <person name="Kohara Y."/>
            <person name="Fujiyama A."/>
            <person name="Arakawa K."/>
            <person name="Katayama T."/>
            <person name="Toyoda A."/>
            <person name="Kunieda T."/>
        </authorList>
    </citation>
    <scope>NUCLEOTIDE SEQUENCE [LARGE SCALE GENOMIC DNA]</scope>
    <source>
        <strain evidence="5 6">YOKOZUNA-1</strain>
    </source>
</reference>
<feature type="region of interest" description="Disordered" evidence="4">
    <location>
        <begin position="385"/>
        <end position="463"/>
    </location>
</feature>